<evidence type="ECO:0000256" key="1">
    <source>
        <dbReference type="SAM" id="MobiDB-lite"/>
    </source>
</evidence>
<accession>A0A0A8Z383</accession>
<evidence type="ECO:0000313" key="2">
    <source>
        <dbReference type="EMBL" id="JAD33869.1"/>
    </source>
</evidence>
<protein>
    <submittedName>
        <fullName evidence="2">Uncharacterized protein</fullName>
    </submittedName>
</protein>
<dbReference type="AlphaFoldDB" id="A0A0A8Z383"/>
<proteinExistence type="predicted"/>
<reference evidence="2" key="2">
    <citation type="journal article" date="2015" name="Data Brief">
        <title>Shoot transcriptome of the giant reed, Arundo donax.</title>
        <authorList>
            <person name="Barrero R.A."/>
            <person name="Guerrero F.D."/>
            <person name="Moolhuijzen P."/>
            <person name="Goolsby J.A."/>
            <person name="Tidwell J."/>
            <person name="Bellgard S.E."/>
            <person name="Bellgard M.I."/>
        </authorList>
    </citation>
    <scope>NUCLEOTIDE SEQUENCE</scope>
    <source>
        <tissue evidence="2">Shoot tissue taken approximately 20 cm above the soil surface</tissue>
    </source>
</reference>
<dbReference type="EMBL" id="GBRH01264026">
    <property type="protein sequence ID" value="JAD33869.1"/>
    <property type="molecule type" value="Transcribed_RNA"/>
</dbReference>
<sequence>MALCWAIWLTRNDVIFNKRKITILYAGDLQRDILDQLLVPFAEGDCKRKDEMGMSDAGDDGPNHGWTFTNRLCA</sequence>
<name>A0A0A8Z383_ARUDO</name>
<reference evidence="2" key="1">
    <citation type="submission" date="2014-09" db="EMBL/GenBank/DDBJ databases">
        <authorList>
            <person name="Magalhaes I.L.F."/>
            <person name="Oliveira U."/>
            <person name="Santos F.R."/>
            <person name="Vidigal T.H.D.A."/>
            <person name="Brescovit A.D."/>
            <person name="Santos A.J."/>
        </authorList>
    </citation>
    <scope>NUCLEOTIDE SEQUENCE</scope>
    <source>
        <tissue evidence="2">Shoot tissue taken approximately 20 cm above the soil surface</tissue>
    </source>
</reference>
<feature type="region of interest" description="Disordered" evidence="1">
    <location>
        <begin position="52"/>
        <end position="74"/>
    </location>
</feature>
<organism evidence="2">
    <name type="scientific">Arundo donax</name>
    <name type="common">Giant reed</name>
    <name type="synonym">Donax arundinaceus</name>
    <dbReference type="NCBI Taxonomy" id="35708"/>
    <lineage>
        <taxon>Eukaryota</taxon>
        <taxon>Viridiplantae</taxon>
        <taxon>Streptophyta</taxon>
        <taxon>Embryophyta</taxon>
        <taxon>Tracheophyta</taxon>
        <taxon>Spermatophyta</taxon>
        <taxon>Magnoliopsida</taxon>
        <taxon>Liliopsida</taxon>
        <taxon>Poales</taxon>
        <taxon>Poaceae</taxon>
        <taxon>PACMAD clade</taxon>
        <taxon>Arundinoideae</taxon>
        <taxon>Arundineae</taxon>
        <taxon>Arundo</taxon>
    </lineage>
</organism>